<dbReference type="InterPro" id="IPR014054">
    <property type="entry name" value="Phage_regulatory_Rha"/>
</dbReference>
<protein>
    <submittedName>
        <fullName evidence="1">Rha family transcriptional regulator</fullName>
    </submittedName>
</protein>
<sequence length="296" mass="33839">MVGWMGQSKDWPGGFSGIVTPVQFTTYERDNSGGDNTKKPSEVIMTLQQALATPKVTIHNGKAVTTSKDVADYFTKRHDNVLRAIDNLECSPKFNALNFEAVDYTDPKGEKRPMFEMTKDGFVFLVMGFTGKKAAAFKEAYIVEFNRMEAELGSIPKYKPQAAELFSNDDVDSLTRLVWSMSNGFHFDRAWSNAIWYALRRVTGVTSPQHFEIRQLPLLAEECRRIYSITNTLKGAIFDAEKETIRRVLRHREDEAIVLGEMQHMLEESTQQHYGVMTHALEKWQQANVSQFLQRH</sequence>
<dbReference type="EMBL" id="CP081864">
    <property type="protein sequence ID" value="QZN97912.1"/>
    <property type="molecule type" value="Genomic_DNA"/>
</dbReference>
<reference evidence="1 2" key="1">
    <citation type="submission" date="2021-08" db="EMBL/GenBank/DDBJ databases">
        <title>Culture and genomic analysis of Symbiopectobacterium purcellii sp. nov. gen. nov., isolated from the leafhopper Empoasca decipiens.</title>
        <authorList>
            <person name="Nadal-Jimenez P."/>
            <person name="Siozios S."/>
            <person name="Halliday N."/>
            <person name="Camara M."/>
            <person name="Hurst G.D.D."/>
        </authorList>
    </citation>
    <scope>NUCLEOTIDE SEQUENCE [LARGE SCALE GENOMIC DNA]</scope>
    <source>
        <strain evidence="1 2">SyEd1</strain>
    </source>
</reference>
<evidence type="ECO:0000313" key="1">
    <source>
        <dbReference type="EMBL" id="QZN97912.1"/>
    </source>
</evidence>
<gene>
    <name evidence="1" type="ORF">K6K13_02730</name>
</gene>
<evidence type="ECO:0000313" key="2">
    <source>
        <dbReference type="Proteomes" id="UP000825886"/>
    </source>
</evidence>
<name>A0ABX9ARU4_9ENTR</name>
<keyword evidence="2" id="KW-1185">Reference proteome</keyword>
<proteinExistence type="predicted"/>
<accession>A0ABX9ARU4</accession>
<dbReference type="NCBIfam" id="TIGR02681">
    <property type="entry name" value="phage_pRha"/>
    <property type="match status" value="1"/>
</dbReference>
<dbReference type="Proteomes" id="UP000825886">
    <property type="component" value="Chromosome"/>
</dbReference>
<dbReference type="Pfam" id="PF09669">
    <property type="entry name" value="Phage_pRha"/>
    <property type="match status" value="1"/>
</dbReference>
<organism evidence="1 2">
    <name type="scientific">Symbiopectobacterium purcellii</name>
    <dbReference type="NCBI Taxonomy" id="2871826"/>
    <lineage>
        <taxon>Bacteria</taxon>
        <taxon>Pseudomonadati</taxon>
        <taxon>Pseudomonadota</taxon>
        <taxon>Gammaproteobacteria</taxon>
        <taxon>Enterobacterales</taxon>
        <taxon>Enterobacteriaceae</taxon>
    </lineage>
</organism>